<reference evidence="2" key="1">
    <citation type="journal article" date="2021" name="PeerJ">
        <title>Extensive microbial diversity within the chicken gut microbiome revealed by metagenomics and culture.</title>
        <authorList>
            <person name="Gilroy R."/>
            <person name="Ravi A."/>
            <person name="Getino M."/>
            <person name="Pursley I."/>
            <person name="Horton D.L."/>
            <person name="Alikhan N.F."/>
            <person name="Baker D."/>
            <person name="Gharbi K."/>
            <person name="Hall N."/>
            <person name="Watson M."/>
            <person name="Adriaenssens E.M."/>
            <person name="Foster-Nyarko E."/>
            <person name="Jarju S."/>
            <person name="Secka A."/>
            <person name="Antonio M."/>
            <person name="Oren A."/>
            <person name="Chaudhuri R.R."/>
            <person name="La Ragione R."/>
            <person name="Hildebrand F."/>
            <person name="Pallen M.J."/>
        </authorList>
    </citation>
    <scope>NUCLEOTIDE SEQUENCE</scope>
    <source>
        <strain evidence="2">ChiHecec3B27-8219</strain>
    </source>
</reference>
<keyword evidence="1" id="KW-0732">Signal</keyword>
<evidence type="ECO:0000313" key="3">
    <source>
        <dbReference type="Proteomes" id="UP000824055"/>
    </source>
</evidence>
<feature type="chain" id="PRO_5039644741" description="Major fimbrial subunit protein N-terminal domain-containing protein" evidence="1">
    <location>
        <begin position="25"/>
        <end position="472"/>
    </location>
</feature>
<evidence type="ECO:0008006" key="4">
    <source>
        <dbReference type="Google" id="ProtNLM"/>
    </source>
</evidence>
<proteinExistence type="predicted"/>
<comment type="caution">
    <text evidence="2">The sequence shown here is derived from an EMBL/GenBank/DDBJ whole genome shotgun (WGS) entry which is preliminary data.</text>
</comment>
<dbReference type="AlphaFoldDB" id="A0A9D2JW66"/>
<feature type="signal peptide" evidence="1">
    <location>
        <begin position="1"/>
        <end position="24"/>
    </location>
</feature>
<organism evidence="2 3">
    <name type="scientific">Candidatus Prevotella avicola</name>
    <dbReference type="NCBI Taxonomy" id="2838738"/>
    <lineage>
        <taxon>Bacteria</taxon>
        <taxon>Pseudomonadati</taxon>
        <taxon>Bacteroidota</taxon>
        <taxon>Bacteroidia</taxon>
        <taxon>Bacteroidales</taxon>
        <taxon>Prevotellaceae</taxon>
        <taxon>Prevotella</taxon>
    </lineage>
</organism>
<dbReference type="EMBL" id="DXBE01000050">
    <property type="protein sequence ID" value="HIZ69561.1"/>
    <property type="molecule type" value="Genomic_DNA"/>
</dbReference>
<dbReference type="Proteomes" id="UP000824055">
    <property type="component" value="Unassembled WGS sequence"/>
</dbReference>
<protein>
    <recommendedName>
        <fullName evidence="4">Major fimbrial subunit protein N-terminal domain-containing protein</fullName>
    </recommendedName>
</protein>
<sequence>MMNTNMIYKACGWALAVALLTACSDEPGLSDGQPAGPHVNLNVSSGLQPASRTILQGEQNAQHVTRVSLYAYKHKDANNALTADYIGGMSFREVDWQQDIETAMKDGTSTQQQLVALPESWKIDEDHPQNMSATYTLLAIGSDDSKIKDDGTVGSEFLGTNSTAAYGLDNPSYKPGETIGESYATLQNGNPLDDIHRSELFAGTLTVKGSALYSGRVINLYRRVAGVKGYFVRIPKKVKDQEVKELRVVYWAAQPTSVPYYKRESEEGKFMDYGGDAATSPLIPDIDKTMQAGYLDKCTYFKIGRDAQTGEFVSQPGAEIEVDKGEEGTDEEVVIPLTAGSYVLPAPGAVGDDVTTLYVVLVSEPDAQGRVTILDKRRVFFVTSYESRAVTRSDNTDDGTGIIVGQDGNAESQETERRYPIVANNYYTIGTPQEPIDMSNGESDVKLYVDPRWEGFKDLGTIIEKPDGHNQQ</sequence>
<evidence type="ECO:0000256" key="1">
    <source>
        <dbReference type="SAM" id="SignalP"/>
    </source>
</evidence>
<name>A0A9D2JW66_9BACT</name>
<reference evidence="2" key="2">
    <citation type="submission" date="2021-04" db="EMBL/GenBank/DDBJ databases">
        <authorList>
            <person name="Gilroy R."/>
        </authorList>
    </citation>
    <scope>NUCLEOTIDE SEQUENCE</scope>
    <source>
        <strain evidence="2">ChiHecec3B27-8219</strain>
    </source>
</reference>
<accession>A0A9D2JW66</accession>
<gene>
    <name evidence="2" type="ORF">H9966_06755</name>
</gene>
<evidence type="ECO:0000313" key="2">
    <source>
        <dbReference type="EMBL" id="HIZ69561.1"/>
    </source>
</evidence>